<dbReference type="PANTHER" id="PTHR45436">
    <property type="entry name" value="SENSOR HISTIDINE KINASE YKOH"/>
    <property type="match status" value="1"/>
</dbReference>
<keyword evidence="5" id="KW-0418">Kinase</keyword>
<dbReference type="EMBL" id="BDCX01000011">
    <property type="protein sequence ID" value="GAT68843.1"/>
    <property type="molecule type" value="Genomic_DNA"/>
</dbReference>
<evidence type="ECO:0000256" key="3">
    <source>
        <dbReference type="ARBA" id="ARBA00022553"/>
    </source>
</evidence>
<dbReference type="GO" id="GO:0004673">
    <property type="term" value="F:protein histidine kinase activity"/>
    <property type="evidence" value="ECO:0007669"/>
    <property type="project" value="UniProtKB-EC"/>
</dbReference>
<dbReference type="Proteomes" id="UP000077701">
    <property type="component" value="Unassembled WGS sequence"/>
</dbReference>
<feature type="compositionally biased region" description="Low complexity" evidence="6">
    <location>
        <begin position="364"/>
        <end position="373"/>
    </location>
</feature>
<dbReference type="RefSeq" id="WP_068899736.1">
    <property type="nucleotide sequence ID" value="NZ_BDCX01000011.1"/>
</dbReference>
<dbReference type="GO" id="GO:0005524">
    <property type="term" value="F:ATP binding"/>
    <property type="evidence" value="ECO:0007669"/>
    <property type="project" value="UniProtKB-KW"/>
</dbReference>
<dbReference type="InterPro" id="IPR050428">
    <property type="entry name" value="TCS_sensor_his_kinase"/>
</dbReference>
<evidence type="ECO:0000256" key="1">
    <source>
        <dbReference type="ARBA" id="ARBA00000085"/>
    </source>
</evidence>
<keyword evidence="4" id="KW-0808">Transferase</keyword>
<dbReference type="AlphaFoldDB" id="A0A161MCD3"/>
<dbReference type="PANTHER" id="PTHR45436:SF5">
    <property type="entry name" value="SENSOR HISTIDINE KINASE TRCS"/>
    <property type="match status" value="1"/>
</dbReference>
<keyword evidence="8" id="KW-0067">ATP-binding</keyword>
<evidence type="ECO:0000313" key="9">
    <source>
        <dbReference type="Proteomes" id="UP000077701"/>
    </source>
</evidence>
<dbReference type="GO" id="GO:0005886">
    <property type="term" value="C:plasma membrane"/>
    <property type="evidence" value="ECO:0007669"/>
    <property type="project" value="TreeGrafter"/>
</dbReference>
<accession>A0A161MCD3</accession>
<evidence type="ECO:0000256" key="6">
    <source>
        <dbReference type="SAM" id="MobiDB-lite"/>
    </source>
</evidence>
<protein>
    <recommendedName>
        <fullName evidence="2">histidine kinase</fullName>
        <ecNumber evidence="2">2.7.13.3</ecNumber>
    </recommendedName>
</protein>
<gene>
    <name evidence="8" type="ORF">PS9374_04508</name>
</gene>
<evidence type="ECO:0000256" key="4">
    <source>
        <dbReference type="ARBA" id="ARBA00022679"/>
    </source>
</evidence>
<dbReference type="OrthoDB" id="3357461at2"/>
<dbReference type="EC" id="2.7.13.3" evidence="2"/>
<keyword evidence="3" id="KW-0597">Phosphoprotein</keyword>
<evidence type="ECO:0000259" key="7">
    <source>
        <dbReference type="Pfam" id="PF02518"/>
    </source>
</evidence>
<feature type="domain" description="Histidine kinase/HSP90-like ATPase" evidence="7">
    <location>
        <begin position="217"/>
        <end position="324"/>
    </location>
</feature>
<dbReference type="GO" id="GO:0000160">
    <property type="term" value="P:phosphorelay signal transduction system"/>
    <property type="evidence" value="ECO:0007669"/>
    <property type="project" value="TreeGrafter"/>
</dbReference>
<dbReference type="SUPFAM" id="SSF55874">
    <property type="entry name" value="ATPase domain of HSP90 chaperone/DNA topoisomerase II/histidine kinase"/>
    <property type="match status" value="1"/>
</dbReference>
<evidence type="ECO:0000256" key="5">
    <source>
        <dbReference type="ARBA" id="ARBA00022777"/>
    </source>
</evidence>
<comment type="catalytic activity">
    <reaction evidence="1">
        <text>ATP + protein L-histidine = ADP + protein N-phospho-L-histidine.</text>
        <dbReference type="EC" id="2.7.13.3"/>
    </reaction>
</comment>
<reference evidence="9" key="2">
    <citation type="submission" date="2016-04" db="EMBL/GenBank/DDBJ databases">
        <title>Planomonospora sphaerica JCM9374 whole genome shotgun sequence.</title>
        <authorList>
            <person name="Suzuki T."/>
            <person name="Dohra H."/>
            <person name="Kodani S."/>
        </authorList>
    </citation>
    <scope>NUCLEOTIDE SEQUENCE [LARGE SCALE GENOMIC DNA]</scope>
    <source>
        <strain evidence="9">JCM 9374</strain>
    </source>
</reference>
<dbReference type="InterPro" id="IPR003594">
    <property type="entry name" value="HATPase_dom"/>
</dbReference>
<reference evidence="8 9" key="1">
    <citation type="journal article" date="2016" name="Genome Announc.">
        <title>Draft Genome Sequence of Planomonospora sphaerica JCM9374, a Rare Actinomycete.</title>
        <authorList>
            <person name="Dohra H."/>
            <person name="Suzuki T."/>
            <person name="Inoue Y."/>
            <person name="Kodani S."/>
        </authorList>
    </citation>
    <scope>NUCLEOTIDE SEQUENCE [LARGE SCALE GENOMIC DNA]</scope>
    <source>
        <strain evidence="8 9">JCM 9374</strain>
    </source>
</reference>
<dbReference type="InterPro" id="IPR036890">
    <property type="entry name" value="HATPase_C_sf"/>
</dbReference>
<sequence length="413" mass="43830">MPHPLIEVLLALCLVAAVAIAVRQWRVAAALRHQNTALIGELRARDEEARHLVEVRLPALAESLFQPSVPVPGPLHAHLAATGYGHSMQVAMQQLDHHVRSALARADQAARATLQATMRGLQGLTSEQRRAISDMQSRYDHPGILDALLGIDHMNAQISRRAQAVAVLCGAWPGQQRGDVALEDVVRGAISRVRDFLRVQTAAQTDQLVVGRVVEPVVLAVAELLDNATRHSPPTTGVEVSIKWVHNGAAIVIDDGGIGMHEQDKQKATEILSGAQPVDVTRLGDPPKIGFPVIGALARRYGFQVTVDSQSPYGGVRAVILLPTALLAHPSAQDAPALPPPPVSAPAQAPPAGLYPQRRRRAADPALQQPQPAVTGAPPRSPEQAAAVAAAFQQAPRVARTAASPDREGNPPS</sequence>
<organism evidence="8 9">
    <name type="scientific">Planomonospora sphaerica</name>
    <dbReference type="NCBI Taxonomy" id="161355"/>
    <lineage>
        <taxon>Bacteria</taxon>
        <taxon>Bacillati</taxon>
        <taxon>Actinomycetota</taxon>
        <taxon>Actinomycetes</taxon>
        <taxon>Streptosporangiales</taxon>
        <taxon>Streptosporangiaceae</taxon>
        <taxon>Planomonospora</taxon>
    </lineage>
</organism>
<evidence type="ECO:0000313" key="8">
    <source>
        <dbReference type="EMBL" id="GAT68843.1"/>
    </source>
</evidence>
<dbReference type="Gene3D" id="3.30.565.10">
    <property type="entry name" value="Histidine kinase-like ATPase, C-terminal domain"/>
    <property type="match status" value="1"/>
</dbReference>
<comment type="caution">
    <text evidence="8">The sequence shown here is derived from an EMBL/GenBank/DDBJ whole genome shotgun (WGS) entry which is preliminary data.</text>
</comment>
<dbReference type="CDD" id="cd00075">
    <property type="entry name" value="HATPase"/>
    <property type="match status" value="1"/>
</dbReference>
<feature type="region of interest" description="Disordered" evidence="6">
    <location>
        <begin position="332"/>
        <end position="413"/>
    </location>
</feature>
<name>A0A161MCD3_9ACTN</name>
<keyword evidence="8" id="KW-0547">Nucleotide-binding</keyword>
<evidence type="ECO:0000256" key="2">
    <source>
        <dbReference type="ARBA" id="ARBA00012438"/>
    </source>
</evidence>
<keyword evidence="9" id="KW-1185">Reference proteome</keyword>
<dbReference type="Pfam" id="PF02518">
    <property type="entry name" value="HATPase_c"/>
    <property type="match status" value="1"/>
</dbReference>
<feature type="compositionally biased region" description="Low complexity" evidence="6">
    <location>
        <begin position="384"/>
        <end position="400"/>
    </location>
</feature>
<dbReference type="STRING" id="161355.PS9374_04508"/>
<proteinExistence type="predicted"/>